<keyword evidence="1" id="KW-1133">Transmembrane helix</keyword>
<name>A0ABD1E6D2_HYPHA</name>
<dbReference type="Proteomes" id="UP001566132">
    <property type="component" value="Unassembled WGS sequence"/>
</dbReference>
<reference evidence="2 3" key="1">
    <citation type="submission" date="2024-05" db="EMBL/GenBank/DDBJ databases">
        <title>Genetic variation in Jamaican populations of the coffee berry borer (Hypothenemus hampei).</title>
        <authorList>
            <person name="Errbii M."/>
            <person name="Myrie A."/>
        </authorList>
    </citation>
    <scope>NUCLEOTIDE SEQUENCE [LARGE SCALE GENOMIC DNA]</scope>
    <source>
        <strain evidence="2">JA-Hopewell-2020-01-JO</strain>
        <tissue evidence="2">Whole body</tissue>
    </source>
</reference>
<evidence type="ECO:0000256" key="1">
    <source>
        <dbReference type="SAM" id="Phobius"/>
    </source>
</evidence>
<protein>
    <submittedName>
        <fullName evidence="2">Uncharacterized protein</fullName>
    </submittedName>
</protein>
<dbReference type="EMBL" id="JBDJPC010000010">
    <property type="protein sequence ID" value="KAL1490140.1"/>
    <property type="molecule type" value="Genomic_DNA"/>
</dbReference>
<comment type="caution">
    <text evidence="2">The sequence shown here is derived from an EMBL/GenBank/DDBJ whole genome shotgun (WGS) entry which is preliminary data.</text>
</comment>
<feature type="transmembrane region" description="Helical" evidence="1">
    <location>
        <begin position="20"/>
        <end position="42"/>
    </location>
</feature>
<sequence>MAPKHSPTIAWGVGPVCPPLFPAWLIIISSCFACVFPMAWVVEDLEFLNNWTGVEDTDRITGYRPDGSVNPRRCITLILNLGQRNNCLNHHHQDNCKYIGDNNTKEVKENQLVLGPAPKRLS</sequence>
<dbReference type="PROSITE" id="PS51257">
    <property type="entry name" value="PROKAR_LIPOPROTEIN"/>
    <property type="match status" value="1"/>
</dbReference>
<gene>
    <name evidence="2" type="ORF">ABEB36_012880</name>
</gene>
<evidence type="ECO:0000313" key="2">
    <source>
        <dbReference type="EMBL" id="KAL1490140.1"/>
    </source>
</evidence>
<accession>A0ABD1E6D2</accession>
<keyword evidence="3" id="KW-1185">Reference proteome</keyword>
<evidence type="ECO:0000313" key="3">
    <source>
        <dbReference type="Proteomes" id="UP001566132"/>
    </source>
</evidence>
<keyword evidence="1" id="KW-0812">Transmembrane</keyword>
<dbReference type="AlphaFoldDB" id="A0ABD1E6D2"/>
<organism evidence="2 3">
    <name type="scientific">Hypothenemus hampei</name>
    <name type="common">Coffee berry borer</name>
    <dbReference type="NCBI Taxonomy" id="57062"/>
    <lineage>
        <taxon>Eukaryota</taxon>
        <taxon>Metazoa</taxon>
        <taxon>Ecdysozoa</taxon>
        <taxon>Arthropoda</taxon>
        <taxon>Hexapoda</taxon>
        <taxon>Insecta</taxon>
        <taxon>Pterygota</taxon>
        <taxon>Neoptera</taxon>
        <taxon>Endopterygota</taxon>
        <taxon>Coleoptera</taxon>
        <taxon>Polyphaga</taxon>
        <taxon>Cucujiformia</taxon>
        <taxon>Curculionidae</taxon>
        <taxon>Scolytinae</taxon>
        <taxon>Hypothenemus</taxon>
    </lineage>
</organism>
<keyword evidence="1" id="KW-0472">Membrane</keyword>
<proteinExistence type="predicted"/>